<feature type="domain" description="Uroporphyrinogen decarboxylase (URO-D)" evidence="1">
    <location>
        <begin position="19"/>
        <end position="171"/>
    </location>
</feature>
<dbReference type="PANTHER" id="PTHR47099:SF1">
    <property type="entry name" value="METHYLCOBAMIDE:COM METHYLTRANSFERASE MTBA"/>
    <property type="match status" value="1"/>
</dbReference>
<dbReference type="EMBL" id="BARW01023555">
    <property type="protein sequence ID" value="GAI97010.1"/>
    <property type="molecule type" value="Genomic_DNA"/>
</dbReference>
<dbReference type="PANTHER" id="PTHR47099">
    <property type="entry name" value="METHYLCOBAMIDE:COM METHYLTRANSFERASE MTBA"/>
    <property type="match status" value="1"/>
</dbReference>
<dbReference type="InterPro" id="IPR052024">
    <property type="entry name" value="Methanogen_methyltrans"/>
</dbReference>
<dbReference type="InterPro" id="IPR000257">
    <property type="entry name" value="Uroporphyrinogen_deCOase"/>
</dbReference>
<protein>
    <recommendedName>
        <fullName evidence="1">Uroporphyrinogen decarboxylase (URO-D) domain-containing protein</fullName>
    </recommendedName>
</protein>
<accession>X1UAY7</accession>
<dbReference type="InterPro" id="IPR038071">
    <property type="entry name" value="UROD/MetE-like_sf"/>
</dbReference>
<feature type="non-terminal residue" evidence="2">
    <location>
        <position position="1"/>
    </location>
</feature>
<dbReference type="Gene3D" id="3.20.20.210">
    <property type="match status" value="1"/>
</dbReference>
<dbReference type="SUPFAM" id="SSF51726">
    <property type="entry name" value="UROD/MetE-like"/>
    <property type="match status" value="1"/>
</dbReference>
<dbReference type="Pfam" id="PF01208">
    <property type="entry name" value="URO-D"/>
    <property type="match status" value="1"/>
</dbReference>
<evidence type="ECO:0000259" key="1">
    <source>
        <dbReference type="Pfam" id="PF01208"/>
    </source>
</evidence>
<dbReference type="GO" id="GO:0006779">
    <property type="term" value="P:porphyrin-containing compound biosynthetic process"/>
    <property type="evidence" value="ECO:0007669"/>
    <property type="project" value="InterPro"/>
</dbReference>
<evidence type="ECO:0000313" key="2">
    <source>
        <dbReference type="EMBL" id="GAI97010.1"/>
    </source>
</evidence>
<gene>
    <name evidence="2" type="ORF">S12H4_39034</name>
</gene>
<organism evidence="2">
    <name type="scientific">marine sediment metagenome</name>
    <dbReference type="NCBI Taxonomy" id="412755"/>
    <lineage>
        <taxon>unclassified sequences</taxon>
        <taxon>metagenomes</taxon>
        <taxon>ecological metagenomes</taxon>
    </lineage>
</organism>
<dbReference type="AlphaFoldDB" id="X1UAY7"/>
<name>X1UAY7_9ZZZZ</name>
<comment type="caution">
    <text evidence="2">The sequence shown here is derived from an EMBL/GenBank/DDBJ whole genome shotgun (WGS) entry which is preliminary data.</text>
</comment>
<proteinExistence type="predicted"/>
<reference evidence="2" key="1">
    <citation type="journal article" date="2014" name="Front. Microbiol.">
        <title>High frequency of phylogenetically diverse reductive dehalogenase-homologous genes in deep subseafloor sedimentary metagenomes.</title>
        <authorList>
            <person name="Kawai M."/>
            <person name="Futagami T."/>
            <person name="Toyoda A."/>
            <person name="Takaki Y."/>
            <person name="Nishi S."/>
            <person name="Hori S."/>
            <person name="Arai W."/>
            <person name="Tsubouchi T."/>
            <person name="Morono Y."/>
            <person name="Uchiyama I."/>
            <person name="Ito T."/>
            <person name="Fujiyama A."/>
            <person name="Inagaki F."/>
            <person name="Takami H."/>
        </authorList>
    </citation>
    <scope>NUCLEOTIDE SEQUENCE</scope>
    <source>
        <strain evidence="2">Expedition CK06-06</strain>
    </source>
</reference>
<sequence>VDEWGIRWKVIQYDTKYGKGRYTEIIGHPLANDVTVNTYIAPDPNRQELYREAQKLIDNYKIDYFIVGVTVTTIFETAWALRGMENLLMDFIINPGLAEEILNIPYHYHLAAAKKLTEMGVDMIWMGDDVGTQKAMMFSPQIWRKFFKLKMANFISEIKKINPALKVAYFLLIKFFLHLPSLNFVRG</sequence>
<dbReference type="GO" id="GO:0004853">
    <property type="term" value="F:uroporphyrinogen decarboxylase activity"/>
    <property type="evidence" value="ECO:0007669"/>
    <property type="project" value="InterPro"/>
</dbReference>